<evidence type="ECO:0000256" key="1">
    <source>
        <dbReference type="SAM" id="Phobius"/>
    </source>
</evidence>
<sequence length="105" mass="11845">MDMMKIEEVVGDLVLMILEGHEPLKKIGIEQDKLFVNVKGYDEHGLWIHHPGFQVPNVMDKGAKKTKKLEASILIPWGFIVSIAHFPGAKGFDHPSPFDQHIGFE</sequence>
<keyword evidence="1" id="KW-1133">Transmembrane helix</keyword>
<proteinExistence type="predicted"/>
<accession>A0A381U079</accession>
<keyword evidence="1" id="KW-0812">Transmembrane</keyword>
<dbReference type="AlphaFoldDB" id="A0A381U079"/>
<evidence type="ECO:0000313" key="2">
    <source>
        <dbReference type="EMBL" id="SVA21656.1"/>
    </source>
</evidence>
<organism evidence="2">
    <name type="scientific">marine metagenome</name>
    <dbReference type="NCBI Taxonomy" id="408172"/>
    <lineage>
        <taxon>unclassified sequences</taxon>
        <taxon>metagenomes</taxon>
        <taxon>ecological metagenomes</taxon>
    </lineage>
</organism>
<name>A0A381U079_9ZZZZ</name>
<keyword evidence="1" id="KW-0472">Membrane</keyword>
<reference evidence="2" key="1">
    <citation type="submission" date="2018-05" db="EMBL/GenBank/DDBJ databases">
        <authorList>
            <person name="Lanie J.A."/>
            <person name="Ng W.-L."/>
            <person name="Kazmierczak K.M."/>
            <person name="Andrzejewski T.M."/>
            <person name="Davidsen T.M."/>
            <person name="Wayne K.J."/>
            <person name="Tettelin H."/>
            <person name="Glass J.I."/>
            <person name="Rusch D."/>
            <person name="Podicherti R."/>
            <person name="Tsui H.-C.T."/>
            <person name="Winkler M.E."/>
        </authorList>
    </citation>
    <scope>NUCLEOTIDE SEQUENCE</scope>
</reference>
<dbReference type="EMBL" id="UINC01005490">
    <property type="protein sequence ID" value="SVA21656.1"/>
    <property type="molecule type" value="Genomic_DNA"/>
</dbReference>
<gene>
    <name evidence="2" type="ORF">METZ01_LOCUS74510</name>
</gene>
<feature type="transmembrane region" description="Helical" evidence="1">
    <location>
        <begin position="69"/>
        <end position="88"/>
    </location>
</feature>
<protein>
    <submittedName>
        <fullName evidence="2">Uncharacterized protein</fullName>
    </submittedName>
</protein>